<dbReference type="Pfam" id="PF02581">
    <property type="entry name" value="TMP-TENI"/>
    <property type="match status" value="1"/>
</dbReference>
<dbReference type="EMBL" id="AYKH01000012">
    <property type="protein sequence ID" value="ROO27795.1"/>
    <property type="molecule type" value="Genomic_DNA"/>
</dbReference>
<evidence type="ECO:0000259" key="12">
    <source>
        <dbReference type="Pfam" id="PF02581"/>
    </source>
</evidence>
<sequence length="219" mass="22428">MSAPHGVYAIYDRTTLADDALDRVDAVLAHGARWLQYRDKRPQAPDKALIAALAARTRAHDARLIINDDWRLAAACGADGVHLGQSDGSIAAARAGLGPEAIIGVSCSGELERARRGVAEGASYVSFGRFFASRTKPDAPPADPAVLGAARALGVPVVAIGGIDAHNAPRLIAAGADLVAVAGALFAAADSAAATRELAAAVAAARRSSDIHLLQESRS</sequence>
<dbReference type="PANTHER" id="PTHR20857">
    <property type="entry name" value="THIAMINE-PHOSPHATE PYROPHOSPHORYLASE"/>
    <property type="match status" value="1"/>
</dbReference>
<dbReference type="InterPro" id="IPR022998">
    <property type="entry name" value="ThiamineP_synth_TenI"/>
</dbReference>
<dbReference type="GO" id="GO:0005737">
    <property type="term" value="C:cytoplasm"/>
    <property type="evidence" value="ECO:0007669"/>
    <property type="project" value="TreeGrafter"/>
</dbReference>
<keyword evidence="14" id="KW-1185">Reference proteome</keyword>
<comment type="catalytic activity">
    <reaction evidence="8 9 10">
        <text>2-[(2R,5Z)-2-carboxy-4-methylthiazol-5(2H)-ylidene]ethyl phosphate + 4-amino-2-methyl-5-(diphosphooxymethyl)pyrimidine + 2 H(+) = thiamine phosphate + CO2 + diphosphate</text>
        <dbReference type="Rhea" id="RHEA:47844"/>
        <dbReference type="ChEBI" id="CHEBI:15378"/>
        <dbReference type="ChEBI" id="CHEBI:16526"/>
        <dbReference type="ChEBI" id="CHEBI:33019"/>
        <dbReference type="ChEBI" id="CHEBI:37575"/>
        <dbReference type="ChEBI" id="CHEBI:57841"/>
        <dbReference type="ChEBI" id="CHEBI:62899"/>
        <dbReference type="EC" id="2.5.1.3"/>
    </reaction>
</comment>
<dbReference type="AlphaFoldDB" id="A0A423PQB4"/>
<proteinExistence type="inferred from homology"/>
<dbReference type="GO" id="GO:0009229">
    <property type="term" value="P:thiamine diphosphate biosynthetic process"/>
    <property type="evidence" value="ECO:0007669"/>
    <property type="project" value="UniProtKB-UniRule"/>
</dbReference>
<feature type="domain" description="Thiamine phosphate synthase/TenI" evidence="12">
    <location>
        <begin position="7"/>
        <end position="184"/>
    </location>
</feature>
<dbReference type="Gene3D" id="3.20.20.70">
    <property type="entry name" value="Aldolase class I"/>
    <property type="match status" value="1"/>
</dbReference>
<accession>A0A423PQB4</accession>
<dbReference type="NCBIfam" id="TIGR00693">
    <property type="entry name" value="thiE"/>
    <property type="match status" value="1"/>
</dbReference>
<dbReference type="PANTHER" id="PTHR20857:SF15">
    <property type="entry name" value="THIAMINE-PHOSPHATE SYNTHASE"/>
    <property type="match status" value="1"/>
</dbReference>
<dbReference type="HAMAP" id="MF_00097">
    <property type="entry name" value="TMP_synthase"/>
    <property type="match status" value="1"/>
</dbReference>
<feature type="binding site" evidence="9">
    <location>
        <begin position="36"/>
        <end position="40"/>
    </location>
    <ligand>
        <name>4-amino-2-methyl-5-(diphosphooxymethyl)pyrimidine</name>
        <dbReference type="ChEBI" id="CHEBI:57841"/>
    </ligand>
</feature>
<feature type="binding site" evidence="9">
    <location>
        <position position="106"/>
    </location>
    <ligand>
        <name>4-amino-2-methyl-5-(diphosphooxymethyl)pyrimidine</name>
        <dbReference type="ChEBI" id="CHEBI:57841"/>
    </ligand>
</feature>
<keyword evidence="3 9" id="KW-0479">Metal-binding</keyword>
<reference evidence="13 14" key="1">
    <citation type="submission" date="2013-10" db="EMBL/GenBank/DDBJ databases">
        <title>Salinisphaera orenii MK-B5 Genome Sequencing.</title>
        <authorList>
            <person name="Lai Q."/>
            <person name="Li C."/>
            <person name="Shao Z."/>
        </authorList>
    </citation>
    <scope>NUCLEOTIDE SEQUENCE [LARGE SCALE GENOMIC DNA]</scope>
    <source>
        <strain evidence="13 14">MK-B5</strain>
    </source>
</reference>
<dbReference type="SUPFAM" id="SSF51391">
    <property type="entry name" value="Thiamin phosphate synthase"/>
    <property type="match status" value="1"/>
</dbReference>
<dbReference type="EC" id="2.5.1.3" evidence="9"/>
<dbReference type="InterPro" id="IPR036206">
    <property type="entry name" value="ThiamineP_synth_sf"/>
</dbReference>
<comment type="catalytic activity">
    <reaction evidence="6 9 10">
        <text>4-methyl-5-(2-phosphooxyethyl)-thiazole + 4-amino-2-methyl-5-(diphosphooxymethyl)pyrimidine + H(+) = thiamine phosphate + diphosphate</text>
        <dbReference type="Rhea" id="RHEA:22328"/>
        <dbReference type="ChEBI" id="CHEBI:15378"/>
        <dbReference type="ChEBI" id="CHEBI:33019"/>
        <dbReference type="ChEBI" id="CHEBI:37575"/>
        <dbReference type="ChEBI" id="CHEBI:57841"/>
        <dbReference type="ChEBI" id="CHEBI:58296"/>
        <dbReference type="EC" id="2.5.1.3"/>
    </reaction>
</comment>
<evidence type="ECO:0000256" key="4">
    <source>
        <dbReference type="ARBA" id="ARBA00022842"/>
    </source>
</evidence>
<evidence type="ECO:0000256" key="7">
    <source>
        <dbReference type="ARBA" id="ARBA00047851"/>
    </source>
</evidence>
<evidence type="ECO:0000256" key="6">
    <source>
        <dbReference type="ARBA" id="ARBA00047334"/>
    </source>
</evidence>
<evidence type="ECO:0000256" key="1">
    <source>
        <dbReference type="ARBA" id="ARBA00005165"/>
    </source>
</evidence>
<comment type="similarity">
    <text evidence="9 10">Belongs to the thiamine-phosphate synthase family.</text>
</comment>
<dbReference type="GO" id="GO:0004789">
    <property type="term" value="F:thiamine-phosphate diphosphorylase activity"/>
    <property type="evidence" value="ECO:0007669"/>
    <property type="project" value="UniProtKB-UniRule"/>
</dbReference>
<comment type="function">
    <text evidence="9">Condenses 4-methyl-5-(beta-hydroxyethyl)thiazole monophosphate (THZ-P) and 2-methyl-4-amino-5-hydroxymethyl pyrimidine pyrophosphate (HMP-PP) to form thiamine monophosphate (TMP).</text>
</comment>
<evidence type="ECO:0000256" key="8">
    <source>
        <dbReference type="ARBA" id="ARBA00047883"/>
    </source>
</evidence>
<evidence type="ECO:0000256" key="5">
    <source>
        <dbReference type="ARBA" id="ARBA00022977"/>
    </source>
</evidence>
<comment type="catalytic activity">
    <reaction evidence="7 9 10">
        <text>2-(2-carboxy-4-methylthiazol-5-yl)ethyl phosphate + 4-amino-2-methyl-5-(diphosphooxymethyl)pyrimidine + 2 H(+) = thiamine phosphate + CO2 + diphosphate</text>
        <dbReference type="Rhea" id="RHEA:47848"/>
        <dbReference type="ChEBI" id="CHEBI:15378"/>
        <dbReference type="ChEBI" id="CHEBI:16526"/>
        <dbReference type="ChEBI" id="CHEBI:33019"/>
        <dbReference type="ChEBI" id="CHEBI:37575"/>
        <dbReference type="ChEBI" id="CHEBI:57841"/>
        <dbReference type="ChEBI" id="CHEBI:62890"/>
        <dbReference type="EC" id="2.5.1.3"/>
    </reaction>
</comment>
<evidence type="ECO:0000313" key="13">
    <source>
        <dbReference type="EMBL" id="ROO27795.1"/>
    </source>
</evidence>
<comment type="pathway">
    <text evidence="1 9 11">Cofactor biosynthesis; thiamine diphosphate biosynthesis; thiamine phosphate from 4-amino-2-methyl-5-diphosphomethylpyrimidine and 4-methyl-5-(2-phosphoethyl)-thiazole: step 1/1.</text>
</comment>
<dbReference type="GO" id="GO:0009228">
    <property type="term" value="P:thiamine biosynthetic process"/>
    <property type="evidence" value="ECO:0007669"/>
    <property type="project" value="UniProtKB-KW"/>
</dbReference>
<feature type="binding site" evidence="9">
    <location>
        <position position="136"/>
    </location>
    <ligand>
        <name>4-amino-2-methyl-5-(diphosphooxymethyl)pyrimidine</name>
        <dbReference type="ChEBI" id="CHEBI:57841"/>
    </ligand>
</feature>
<feature type="binding site" evidence="9">
    <location>
        <position position="162"/>
    </location>
    <ligand>
        <name>2-[(2R,5Z)-2-carboxy-4-methylthiazol-5(2H)-ylidene]ethyl phosphate</name>
        <dbReference type="ChEBI" id="CHEBI:62899"/>
    </ligand>
</feature>
<dbReference type="GO" id="GO:0000287">
    <property type="term" value="F:magnesium ion binding"/>
    <property type="evidence" value="ECO:0007669"/>
    <property type="project" value="UniProtKB-UniRule"/>
</dbReference>
<organism evidence="13 14">
    <name type="scientific">Salinisphaera orenii MK-B5</name>
    <dbReference type="NCBI Taxonomy" id="856730"/>
    <lineage>
        <taxon>Bacteria</taxon>
        <taxon>Pseudomonadati</taxon>
        <taxon>Pseudomonadota</taxon>
        <taxon>Gammaproteobacteria</taxon>
        <taxon>Salinisphaerales</taxon>
        <taxon>Salinisphaeraceae</taxon>
        <taxon>Salinisphaera</taxon>
    </lineage>
</organism>
<keyword evidence="2 9" id="KW-0808">Transferase</keyword>
<comment type="caution">
    <text evidence="9">Lacks conserved residue(s) required for the propagation of feature annotation.</text>
</comment>
<feature type="binding site" evidence="9">
    <location>
        <position position="68"/>
    </location>
    <ligand>
        <name>Mg(2+)</name>
        <dbReference type="ChEBI" id="CHEBI:18420"/>
    </ligand>
</feature>
<evidence type="ECO:0000256" key="9">
    <source>
        <dbReference type="HAMAP-Rule" id="MF_00097"/>
    </source>
</evidence>
<comment type="cofactor">
    <cofactor evidence="9">
        <name>Mg(2+)</name>
        <dbReference type="ChEBI" id="CHEBI:18420"/>
    </cofactor>
    <text evidence="9">Binds 1 Mg(2+) ion per subunit.</text>
</comment>
<keyword evidence="4 9" id="KW-0460">Magnesium</keyword>
<dbReference type="UniPathway" id="UPA00060">
    <property type="reaction ID" value="UER00141"/>
</dbReference>
<evidence type="ECO:0000313" key="14">
    <source>
        <dbReference type="Proteomes" id="UP000283993"/>
    </source>
</evidence>
<evidence type="ECO:0000256" key="11">
    <source>
        <dbReference type="RuleBase" id="RU004253"/>
    </source>
</evidence>
<protein>
    <recommendedName>
        <fullName evidence="9">Thiamine-phosphate synthase</fullName>
        <shortName evidence="9">TP synthase</shortName>
        <shortName evidence="9">TPS</shortName>
        <ecNumber evidence="9">2.5.1.3</ecNumber>
    </recommendedName>
    <alternativeName>
        <fullName evidence="9">Thiamine-phosphate pyrophosphorylase</fullName>
        <shortName evidence="9">TMP pyrophosphorylase</shortName>
        <shortName evidence="9">TMP-PPase</shortName>
    </alternativeName>
</protein>
<evidence type="ECO:0000256" key="3">
    <source>
        <dbReference type="ARBA" id="ARBA00022723"/>
    </source>
</evidence>
<dbReference type="RefSeq" id="WP_123630984.1">
    <property type="nucleotide sequence ID" value="NZ_AYKH01000012.1"/>
</dbReference>
<evidence type="ECO:0000256" key="2">
    <source>
        <dbReference type="ARBA" id="ARBA00022679"/>
    </source>
</evidence>
<dbReference type="InterPro" id="IPR013785">
    <property type="entry name" value="Aldolase_TIM"/>
</dbReference>
<dbReference type="Proteomes" id="UP000283993">
    <property type="component" value="Unassembled WGS sequence"/>
</dbReference>
<feature type="binding site" evidence="9">
    <location>
        <begin position="133"/>
        <end position="135"/>
    </location>
    <ligand>
        <name>2-[(2R,5Z)-2-carboxy-4-methylthiazol-5(2H)-ylidene]ethyl phosphate</name>
        <dbReference type="ChEBI" id="CHEBI:62899"/>
    </ligand>
</feature>
<keyword evidence="5 9" id="KW-0784">Thiamine biosynthesis</keyword>
<comment type="caution">
    <text evidence="13">The sequence shown here is derived from an EMBL/GenBank/DDBJ whole genome shotgun (WGS) entry which is preliminary data.</text>
</comment>
<gene>
    <name evidence="9" type="primary">thiE</name>
    <name evidence="13" type="ORF">SAOR_08200</name>
</gene>
<dbReference type="InterPro" id="IPR034291">
    <property type="entry name" value="TMP_synthase"/>
</dbReference>
<feature type="binding site" evidence="9">
    <location>
        <position position="87"/>
    </location>
    <ligand>
        <name>Mg(2+)</name>
        <dbReference type="ChEBI" id="CHEBI:18420"/>
    </ligand>
</feature>
<name>A0A423PQB4_9GAMM</name>
<feature type="binding site" evidence="9">
    <location>
        <position position="67"/>
    </location>
    <ligand>
        <name>4-amino-2-methyl-5-(diphosphooxymethyl)pyrimidine</name>
        <dbReference type="ChEBI" id="CHEBI:57841"/>
    </ligand>
</feature>
<dbReference type="CDD" id="cd00564">
    <property type="entry name" value="TMP_TenI"/>
    <property type="match status" value="1"/>
</dbReference>
<evidence type="ECO:0000256" key="10">
    <source>
        <dbReference type="RuleBase" id="RU003826"/>
    </source>
</evidence>